<dbReference type="Proteomes" id="UP001371299">
    <property type="component" value="Unassembled WGS sequence"/>
</dbReference>
<reference evidence="3 5" key="2">
    <citation type="submission" date="2024-01" db="EMBL/GenBank/DDBJ databases">
        <title>Description of two novel Corynebacterium species isolated from human nasal passages and skin.</title>
        <authorList>
            <person name="Popowitch E."/>
            <person name="Tran T.H."/>
            <person name="Escapa I.F."/>
            <person name="Bhatt E."/>
            <person name="Sozat A.K."/>
            <person name="Roberts A.Q."/>
            <person name="Segre J.A."/>
            <person name="Kong H."/>
            <person name="Conlan S."/>
            <person name="Lemon K.P."/>
            <person name="Kelly M.S."/>
        </authorList>
    </citation>
    <scope>NUCLEOTIDE SEQUENCE [LARGE SCALE GENOMIC DNA]</scope>
    <source>
        <strain evidence="3 5">KPL2619</strain>
    </source>
</reference>
<dbReference type="SUPFAM" id="SSF53474">
    <property type="entry name" value="alpha/beta-Hydrolases"/>
    <property type="match status" value="1"/>
</dbReference>
<dbReference type="GO" id="GO:0016787">
    <property type="term" value="F:hydrolase activity"/>
    <property type="evidence" value="ECO:0007669"/>
    <property type="project" value="UniProtKB-KW"/>
</dbReference>
<dbReference type="EMBL" id="JAKMUZ010000002">
    <property type="protein sequence ID" value="MCZ9295204.1"/>
    <property type="molecule type" value="Genomic_DNA"/>
</dbReference>
<dbReference type="Gene3D" id="3.40.50.1820">
    <property type="entry name" value="alpha/beta hydrolase"/>
    <property type="match status" value="1"/>
</dbReference>
<evidence type="ECO:0000259" key="1">
    <source>
        <dbReference type="Pfam" id="PF12146"/>
    </source>
</evidence>
<name>A0A9X3RK83_9CORY</name>
<evidence type="ECO:0000313" key="3">
    <source>
        <dbReference type="EMBL" id="MEK0144537.1"/>
    </source>
</evidence>
<evidence type="ECO:0000313" key="4">
    <source>
        <dbReference type="Proteomes" id="UP001146439"/>
    </source>
</evidence>
<evidence type="ECO:0000313" key="2">
    <source>
        <dbReference type="EMBL" id="MCZ9295204.1"/>
    </source>
</evidence>
<dbReference type="PANTHER" id="PTHR11614">
    <property type="entry name" value="PHOSPHOLIPASE-RELATED"/>
    <property type="match status" value="1"/>
</dbReference>
<organism evidence="2 4">
    <name type="scientific">Corynebacterium yonathiae</name>
    <dbReference type="NCBI Taxonomy" id="2913504"/>
    <lineage>
        <taxon>Bacteria</taxon>
        <taxon>Bacillati</taxon>
        <taxon>Actinomycetota</taxon>
        <taxon>Actinomycetes</taxon>
        <taxon>Mycobacteriales</taxon>
        <taxon>Corynebacteriaceae</taxon>
        <taxon>Corynebacterium</taxon>
    </lineage>
</organism>
<dbReference type="Proteomes" id="UP001146439">
    <property type="component" value="Unassembled WGS sequence"/>
</dbReference>
<gene>
    <name evidence="2" type="ORF">L8V22_01295</name>
    <name evidence="3" type="ORF">WMQ01_00380</name>
</gene>
<keyword evidence="5" id="KW-1185">Reference proteome</keyword>
<dbReference type="AlphaFoldDB" id="A0A9X3RK83"/>
<proteinExistence type="predicted"/>
<evidence type="ECO:0000313" key="5">
    <source>
        <dbReference type="Proteomes" id="UP001371299"/>
    </source>
</evidence>
<dbReference type="EMBL" id="JBBMGJ010000001">
    <property type="protein sequence ID" value="MEK0144537.1"/>
    <property type="molecule type" value="Genomic_DNA"/>
</dbReference>
<protein>
    <submittedName>
        <fullName evidence="2">Alpha/beta hydrolase</fullName>
    </submittedName>
</protein>
<dbReference type="InterPro" id="IPR022742">
    <property type="entry name" value="Hydrolase_4"/>
</dbReference>
<comment type="caution">
    <text evidence="2">The sequence shown here is derived from an EMBL/GenBank/DDBJ whole genome shotgun (WGS) entry which is preliminary data.</text>
</comment>
<dbReference type="Pfam" id="PF12146">
    <property type="entry name" value="Hydrolase_4"/>
    <property type="match status" value="1"/>
</dbReference>
<sequence length="343" mass="38183">MVTHSPVWGPDKLGPDFEASTLDLGEDPDDEGNVVTTLVHYAPQQAGDAARESSATSSRPALVWLHGMTDYFFHTHVAEHFAAQGYDFYAVDLRKCGRSRRPGQSWHYVSDLAFYFADLTAALDAIPNDEVIFIAHSTGGLIAPLWMDHLRHSDQQRHRRLKGLILNSPWLDMMGVPGQVLTPLKPLLYALARIAPMTPLPGSNLTAYGESVHKDFYGEWNFDLRFKPLAGHKKYVGWIAAVFRGFDAIHSGRVDAGVPILTLQSTRTQLGQPYSDSANHADVIIDVSQTRRWAKELGVHYTLHPIKGARHDVFLSLPDPLQEAFGACDEWLPTVLDSHKSVQ</sequence>
<accession>A0A9X3RK83</accession>
<feature type="domain" description="Serine aminopeptidase S33" evidence="1">
    <location>
        <begin position="58"/>
        <end position="314"/>
    </location>
</feature>
<dbReference type="RefSeq" id="WP_238799687.1">
    <property type="nucleotide sequence ID" value="NZ_JAKMUZ010000002.1"/>
</dbReference>
<reference evidence="2" key="1">
    <citation type="submission" date="2022-02" db="EMBL/GenBank/DDBJ databases">
        <title>Corynebacterium sp. from urogenital microbiome.</title>
        <authorList>
            <person name="Cappelli E.A."/>
            <person name="Ribeiro T.G."/>
            <person name="Peixe L."/>
        </authorList>
    </citation>
    <scope>NUCLEOTIDE SEQUENCE</scope>
    <source>
        <strain evidence="2">C21Ua_68</strain>
    </source>
</reference>
<dbReference type="InterPro" id="IPR029058">
    <property type="entry name" value="AB_hydrolase_fold"/>
</dbReference>
<keyword evidence="2" id="KW-0378">Hydrolase</keyword>
<dbReference type="InterPro" id="IPR051044">
    <property type="entry name" value="MAG_DAG_Lipase"/>
</dbReference>